<comment type="caution">
    <text evidence="2">The sequence shown here is derived from an EMBL/GenBank/DDBJ whole genome shotgun (WGS) entry which is preliminary data.</text>
</comment>
<evidence type="ECO:0000259" key="1">
    <source>
        <dbReference type="Pfam" id="PF01520"/>
    </source>
</evidence>
<organism evidence="2 3">
    <name type="scientific">Sinanaerobacter chloroacetimidivorans</name>
    <dbReference type="NCBI Taxonomy" id="2818044"/>
    <lineage>
        <taxon>Bacteria</taxon>
        <taxon>Bacillati</taxon>
        <taxon>Bacillota</taxon>
        <taxon>Clostridia</taxon>
        <taxon>Peptostreptococcales</taxon>
        <taxon>Anaerovoracaceae</taxon>
        <taxon>Sinanaerobacter</taxon>
    </lineage>
</organism>
<name>A0A8J7W1P1_9FIRM</name>
<evidence type="ECO:0000313" key="3">
    <source>
        <dbReference type="Proteomes" id="UP000675664"/>
    </source>
</evidence>
<evidence type="ECO:0000313" key="2">
    <source>
        <dbReference type="EMBL" id="MBR0598774.1"/>
    </source>
</evidence>
<reference evidence="2" key="2">
    <citation type="submission" date="2021-04" db="EMBL/GenBank/DDBJ databases">
        <authorList>
            <person name="Liu J."/>
        </authorList>
    </citation>
    <scope>NUCLEOTIDE SEQUENCE</scope>
    <source>
        <strain evidence="2">BAD-6</strain>
    </source>
</reference>
<feature type="domain" description="MurNAc-LAA" evidence="1">
    <location>
        <begin position="19"/>
        <end position="169"/>
    </location>
</feature>
<dbReference type="InterPro" id="IPR002508">
    <property type="entry name" value="MurNAc-LAA_cat"/>
</dbReference>
<gene>
    <name evidence="2" type="ORF">KCX82_12860</name>
</gene>
<sequence length="197" mass="22137">MARIYLSPSSAEFQYFITGGNEEEYMNQVADAMVPYLRASGIEFTRSSPNMTEQQIIDESNAQYYDLHVALNTDSAPEFSVGTLQGPNVIYYTGSPGGRVIANIMAKNLKQIYPNPDLVQVNSNRLLRELRDTDAAAVMPMLGYRDNLLDAMWITNNIDLIAQNLVMSIAEYLDVPFAAPQQAQPVTPAFKKRIRRY</sequence>
<dbReference type="EMBL" id="JAGSND010000008">
    <property type="protein sequence ID" value="MBR0598774.1"/>
    <property type="molecule type" value="Genomic_DNA"/>
</dbReference>
<reference evidence="2" key="1">
    <citation type="submission" date="2021-04" db="EMBL/GenBank/DDBJ databases">
        <title>Sinoanaerobacter chloroacetimidivorans sp. nov., an obligate anaerobic bacterium isolated from anaerobic sludge.</title>
        <authorList>
            <person name="Bao Y."/>
        </authorList>
    </citation>
    <scope>NUCLEOTIDE SEQUENCE</scope>
    <source>
        <strain evidence="2">BAD-6</strain>
    </source>
</reference>
<dbReference type="AlphaFoldDB" id="A0A8J7W1P1"/>
<dbReference type="Gene3D" id="3.40.630.40">
    <property type="entry name" value="Zn-dependent exopeptidases"/>
    <property type="match status" value="1"/>
</dbReference>
<dbReference type="EC" id="3.5.1.28" evidence="2"/>
<accession>A0A8J7W1P1</accession>
<proteinExistence type="predicted"/>
<dbReference type="SUPFAM" id="SSF53187">
    <property type="entry name" value="Zn-dependent exopeptidases"/>
    <property type="match status" value="1"/>
</dbReference>
<dbReference type="GO" id="GO:0009253">
    <property type="term" value="P:peptidoglycan catabolic process"/>
    <property type="evidence" value="ECO:0007669"/>
    <property type="project" value="InterPro"/>
</dbReference>
<keyword evidence="3" id="KW-1185">Reference proteome</keyword>
<keyword evidence="2" id="KW-0378">Hydrolase</keyword>
<protein>
    <submittedName>
        <fullName evidence="2">N-acetylmuramoyl-L-alanine amidase</fullName>
        <ecNumber evidence="2">3.5.1.28</ecNumber>
    </submittedName>
</protein>
<dbReference type="Proteomes" id="UP000675664">
    <property type="component" value="Unassembled WGS sequence"/>
</dbReference>
<dbReference type="RefSeq" id="WP_227018901.1">
    <property type="nucleotide sequence ID" value="NZ_JAGSND010000008.1"/>
</dbReference>
<dbReference type="Pfam" id="PF01520">
    <property type="entry name" value="Amidase_3"/>
    <property type="match status" value="1"/>
</dbReference>
<dbReference type="GO" id="GO:0008745">
    <property type="term" value="F:N-acetylmuramoyl-L-alanine amidase activity"/>
    <property type="evidence" value="ECO:0007669"/>
    <property type="project" value="UniProtKB-EC"/>
</dbReference>